<dbReference type="Proteomes" id="UP001155241">
    <property type="component" value="Unassembled WGS sequence"/>
</dbReference>
<feature type="signal peptide" evidence="1">
    <location>
        <begin position="1"/>
        <end position="28"/>
    </location>
</feature>
<organism evidence="2 3">
    <name type="scientific">Aeoliella straminimaris</name>
    <dbReference type="NCBI Taxonomy" id="2954799"/>
    <lineage>
        <taxon>Bacteria</taxon>
        <taxon>Pseudomonadati</taxon>
        <taxon>Planctomycetota</taxon>
        <taxon>Planctomycetia</taxon>
        <taxon>Pirellulales</taxon>
        <taxon>Lacipirellulaceae</taxon>
        <taxon>Aeoliella</taxon>
    </lineage>
</organism>
<dbReference type="RefSeq" id="WP_252854081.1">
    <property type="nucleotide sequence ID" value="NZ_JAMXLR010000062.1"/>
</dbReference>
<proteinExistence type="predicted"/>
<dbReference type="AlphaFoldDB" id="A0A9X2FHF0"/>
<reference evidence="2" key="1">
    <citation type="submission" date="2022-06" db="EMBL/GenBank/DDBJ databases">
        <title>Aeoliella straminimaris, a novel planctomycete from sediments.</title>
        <authorList>
            <person name="Vitorino I.R."/>
            <person name="Lage O.M."/>
        </authorList>
    </citation>
    <scope>NUCLEOTIDE SEQUENCE</scope>
    <source>
        <strain evidence="2">ICT_H6.2</strain>
    </source>
</reference>
<name>A0A9X2FHF0_9BACT</name>
<evidence type="ECO:0000256" key="1">
    <source>
        <dbReference type="SAM" id="SignalP"/>
    </source>
</evidence>
<dbReference type="NCBIfam" id="NF033679">
    <property type="entry name" value="DNRLRE_dom"/>
    <property type="match status" value="1"/>
</dbReference>
<keyword evidence="1" id="KW-0732">Signal</keyword>
<evidence type="ECO:0000313" key="3">
    <source>
        <dbReference type="Proteomes" id="UP001155241"/>
    </source>
</evidence>
<sequence>MRLRIAQMSRIACATLLAGGALSSTGLAQVSTANFQNGLNGYNGNFVRRISSQSDQDINGIDYTYFYVDGYNAAGSDDQQALLRFDNIIGNGAGQIPAGATILDARLRLVTSLTGNADSPGPFGVSGLLQPFDENTTYFGSFSSTTDYTSRGAWWQDGSATRPVGGYGALLEGNVGRADITSVVQGWSDGSLNNNGLVVQAGMNDALVEDGAGHTTNGWAFRSTGFPFSDSRPKLEISYTTESVEVNTFQRGLNGYSSDTMALVHSGDNALIADTDNVEEPEMTTDGSLLDQTFLDGVFFGETGVDGTTSSPDLFSLIKFDDVFGTNTGQAPSDVPIAKAWVVLTTGDTSGAAQSQGPWSAYTMLRDWDTTTLHSELGSVNGLQEGDGDISAALSSVEGLIRGSEAWFDVTDYLEGVRNGADDYGIAITADGTADGWQIHANGSTTAEARPRLVVYSGDVNVVVPGLSGDFNDDGTVDLADYTVWRNNLGSDFALNGNGDETGGSANVVDAADYALWKANFGQSSGGPAFVQSAVPEPSSILLGLLSVLGLTQVRRRVRK</sequence>
<protein>
    <submittedName>
        <fullName evidence="2">DNRLRE domain-containing protein</fullName>
    </submittedName>
</protein>
<comment type="caution">
    <text evidence="2">The sequence shown here is derived from an EMBL/GenBank/DDBJ whole genome shotgun (WGS) entry which is preliminary data.</text>
</comment>
<feature type="chain" id="PRO_5040989761" evidence="1">
    <location>
        <begin position="29"/>
        <end position="560"/>
    </location>
</feature>
<dbReference type="PROSITE" id="PS00018">
    <property type="entry name" value="EF_HAND_1"/>
    <property type="match status" value="1"/>
</dbReference>
<evidence type="ECO:0000313" key="2">
    <source>
        <dbReference type="EMBL" id="MCO6045966.1"/>
    </source>
</evidence>
<accession>A0A9X2FHF0</accession>
<dbReference type="InterPro" id="IPR018247">
    <property type="entry name" value="EF_Hand_1_Ca_BS"/>
</dbReference>
<keyword evidence="3" id="KW-1185">Reference proteome</keyword>
<gene>
    <name evidence="2" type="ORF">NG895_18865</name>
</gene>
<dbReference type="EMBL" id="JAMXLR010000062">
    <property type="protein sequence ID" value="MCO6045966.1"/>
    <property type="molecule type" value="Genomic_DNA"/>
</dbReference>